<keyword evidence="1" id="KW-0805">Transcription regulation</keyword>
<organism evidence="6 7">
    <name type="scientific">Dyella marensis</name>
    <dbReference type="NCBI Taxonomy" id="500610"/>
    <lineage>
        <taxon>Bacteria</taxon>
        <taxon>Pseudomonadati</taxon>
        <taxon>Pseudomonadota</taxon>
        <taxon>Gammaproteobacteria</taxon>
        <taxon>Lysobacterales</taxon>
        <taxon>Rhodanobacteraceae</taxon>
        <taxon>Dyella</taxon>
    </lineage>
</organism>
<dbReference type="PROSITE" id="PS01124">
    <property type="entry name" value="HTH_ARAC_FAMILY_2"/>
    <property type="match status" value="1"/>
</dbReference>
<dbReference type="SUPFAM" id="SSF51215">
    <property type="entry name" value="Regulatory protein AraC"/>
    <property type="match status" value="1"/>
</dbReference>
<keyword evidence="2 6" id="KW-0238">DNA-binding</keyword>
<dbReference type="PANTHER" id="PTHR46796:SF2">
    <property type="entry name" value="TRANSCRIPTIONAL REGULATORY PROTEIN"/>
    <property type="match status" value="1"/>
</dbReference>
<dbReference type="Gene3D" id="1.10.10.60">
    <property type="entry name" value="Homeodomain-like"/>
    <property type="match status" value="1"/>
</dbReference>
<dbReference type="InterPro" id="IPR009057">
    <property type="entry name" value="Homeodomain-like_sf"/>
</dbReference>
<dbReference type="SUPFAM" id="SSF46689">
    <property type="entry name" value="Homeodomain-like"/>
    <property type="match status" value="2"/>
</dbReference>
<evidence type="ECO:0000256" key="1">
    <source>
        <dbReference type="ARBA" id="ARBA00023015"/>
    </source>
</evidence>
<dbReference type="GO" id="GO:0043565">
    <property type="term" value="F:sequence-specific DNA binding"/>
    <property type="evidence" value="ECO:0007669"/>
    <property type="project" value="InterPro"/>
</dbReference>
<dbReference type="InterPro" id="IPR018060">
    <property type="entry name" value="HTH_AraC"/>
</dbReference>
<dbReference type="AlphaFoldDB" id="A0A1I2AFL0"/>
<dbReference type="GO" id="GO:0003700">
    <property type="term" value="F:DNA-binding transcription factor activity"/>
    <property type="evidence" value="ECO:0007669"/>
    <property type="project" value="InterPro"/>
</dbReference>
<gene>
    <name evidence="6" type="ORF">SAMN02799615_01022</name>
</gene>
<protein>
    <submittedName>
        <fullName evidence="6">AraC-type DNA-binding protein</fullName>
    </submittedName>
</protein>
<sequence length="315" mass="35305">MHSAAVNRPTRSDDWIHIRRDHDTGIESVHAHFRGHAYDPHDHDEVLVGVTQQGIQQFRCHRIVHRSTAGRVILIEPGAVHDGDAPEDVGFTYAMLYLPQRWLAGMAGRLELPNASGIGAAFRNTVAIDDGLREIIQNAFLALHGNEARLARDQCLDELVRRLSAQAGELALPEAGSTDQLLRARDFLHDRMAGDIGLDELARHSGMDRFRLTRQFKRRFGQSPHAYLVRLRLRAARALLAGGGEPNQVALDVGFADQSHLGRWFQRAYRLSPAAYQRECTNVLDRHAGRAEDERHRSVTGAVDVRHQGGAYRPR</sequence>
<keyword evidence="7" id="KW-1185">Reference proteome</keyword>
<evidence type="ECO:0000256" key="3">
    <source>
        <dbReference type="ARBA" id="ARBA00023163"/>
    </source>
</evidence>
<evidence type="ECO:0000313" key="7">
    <source>
        <dbReference type="Proteomes" id="UP000199477"/>
    </source>
</evidence>
<dbReference type="SMART" id="SM00342">
    <property type="entry name" value="HTH_ARAC"/>
    <property type="match status" value="1"/>
</dbReference>
<dbReference type="STRING" id="500610.SAMN02799615_01022"/>
<dbReference type="Pfam" id="PF12833">
    <property type="entry name" value="HTH_18"/>
    <property type="match status" value="1"/>
</dbReference>
<evidence type="ECO:0000256" key="2">
    <source>
        <dbReference type="ARBA" id="ARBA00023125"/>
    </source>
</evidence>
<dbReference type="InterPro" id="IPR037923">
    <property type="entry name" value="HTH-like"/>
</dbReference>
<evidence type="ECO:0000256" key="4">
    <source>
        <dbReference type="SAM" id="MobiDB-lite"/>
    </source>
</evidence>
<dbReference type="PANTHER" id="PTHR46796">
    <property type="entry name" value="HTH-TYPE TRANSCRIPTIONAL ACTIVATOR RHAS-RELATED"/>
    <property type="match status" value="1"/>
</dbReference>
<feature type="region of interest" description="Disordered" evidence="4">
    <location>
        <begin position="291"/>
        <end position="315"/>
    </location>
</feature>
<feature type="domain" description="HTH araC/xylS-type" evidence="5">
    <location>
        <begin position="182"/>
        <end position="279"/>
    </location>
</feature>
<dbReference type="InterPro" id="IPR050204">
    <property type="entry name" value="AraC_XylS_family_regulators"/>
</dbReference>
<name>A0A1I2AFL0_9GAMM</name>
<evidence type="ECO:0000259" key="5">
    <source>
        <dbReference type="PROSITE" id="PS01124"/>
    </source>
</evidence>
<keyword evidence="3" id="KW-0804">Transcription</keyword>
<reference evidence="7" key="1">
    <citation type="submission" date="2016-10" db="EMBL/GenBank/DDBJ databases">
        <authorList>
            <person name="Varghese N."/>
            <person name="Submissions S."/>
        </authorList>
    </citation>
    <scope>NUCLEOTIDE SEQUENCE [LARGE SCALE GENOMIC DNA]</scope>
    <source>
        <strain evidence="7">UNC178MFTsu3.1</strain>
    </source>
</reference>
<evidence type="ECO:0000313" key="6">
    <source>
        <dbReference type="EMBL" id="SFE42804.1"/>
    </source>
</evidence>
<dbReference type="Pfam" id="PF02311">
    <property type="entry name" value="AraC_binding"/>
    <property type="match status" value="1"/>
</dbReference>
<dbReference type="Proteomes" id="UP000199477">
    <property type="component" value="Unassembled WGS sequence"/>
</dbReference>
<proteinExistence type="predicted"/>
<dbReference type="InterPro" id="IPR003313">
    <property type="entry name" value="AraC-bd"/>
</dbReference>
<dbReference type="EMBL" id="FONH01000002">
    <property type="protein sequence ID" value="SFE42804.1"/>
    <property type="molecule type" value="Genomic_DNA"/>
</dbReference>
<accession>A0A1I2AFL0</accession>